<dbReference type="AlphaFoldDB" id="A0A101FFT6"/>
<dbReference type="PROSITE" id="PS51109">
    <property type="entry name" value="G5"/>
    <property type="match status" value="1"/>
</dbReference>
<gene>
    <name evidence="3" type="ORF">XD66_1068</name>
</gene>
<dbReference type="PANTHER" id="PTHR39160">
    <property type="entry name" value="CELL WALL-BINDING PROTEIN YOCH"/>
    <property type="match status" value="1"/>
</dbReference>
<dbReference type="GO" id="GO:0009254">
    <property type="term" value="P:peptidoglycan turnover"/>
    <property type="evidence" value="ECO:0007669"/>
    <property type="project" value="InterPro"/>
</dbReference>
<dbReference type="Pfam" id="PF03990">
    <property type="entry name" value="DUF348"/>
    <property type="match status" value="2"/>
</dbReference>
<dbReference type="InterPro" id="IPR007137">
    <property type="entry name" value="DUF348"/>
</dbReference>
<sequence length="326" mass="35756">MSGAEIKSRLRLPARCALVAAVTGFLVWASVAGARQEIRIVVDGKEVRHHTLQRTVGAALGEAGIELGQWDRVVPGTAAAVKNGLTVTVERAFPVRLVADGRTQTLWTTRTSVRQLLERASLELGEHDRLNLPLQAVVSRSCEIRVRRIQEKTVRERYSIPAPVERRPDGSLLRGQQRLVREGTPGEGERLVKVVLEDGKVVSRQTLSERVVWPPVSRVLAYGTLNTVSRGGQILRFRKALEVRATAYSAAAGSRTATGHPVGRGVVAVDPQVIPLGSRLFVEGYGYGTALDKGSAIRGSRIDVFFPTEAECRRWGVRYVKVYVLE</sequence>
<dbReference type="GO" id="GO:0019867">
    <property type="term" value="C:outer membrane"/>
    <property type="evidence" value="ECO:0007669"/>
    <property type="project" value="InterPro"/>
</dbReference>
<evidence type="ECO:0000259" key="2">
    <source>
        <dbReference type="PROSITE" id="PS51109"/>
    </source>
</evidence>
<protein>
    <recommendedName>
        <fullName evidence="2">G5 domain-containing protein</fullName>
    </recommendedName>
</protein>
<dbReference type="PANTHER" id="PTHR39160:SF4">
    <property type="entry name" value="RESUSCITATION-PROMOTING FACTOR RPFB"/>
    <property type="match status" value="1"/>
</dbReference>
<comment type="caution">
    <text evidence="3">The sequence shown here is derived from an EMBL/GenBank/DDBJ whole genome shotgun (WGS) entry which is preliminary data.</text>
</comment>
<dbReference type="SMART" id="SM01208">
    <property type="entry name" value="G5"/>
    <property type="match status" value="1"/>
</dbReference>
<accession>A0A101FFT6</accession>
<dbReference type="Gene3D" id="2.20.230.10">
    <property type="entry name" value="Resuscitation-promoting factor rpfb"/>
    <property type="match status" value="1"/>
</dbReference>
<name>A0A101FFT6_9THEO</name>
<dbReference type="EMBL" id="LGFO01000137">
    <property type="protein sequence ID" value="KUK36225.1"/>
    <property type="molecule type" value="Genomic_DNA"/>
</dbReference>
<reference evidence="4" key="1">
    <citation type="journal article" date="2015" name="MBio">
        <title>Genome-Resolved Metagenomic Analysis Reveals Roles for Candidate Phyla and Other Microbial Community Members in Biogeochemical Transformations in Oil Reservoirs.</title>
        <authorList>
            <person name="Hu P."/>
            <person name="Tom L."/>
            <person name="Singh A."/>
            <person name="Thomas B.C."/>
            <person name="Baker B.J."/>
            <person name="Piceno Y.M."/>
            <person name="Andersen G.L."/>
            <person name="Banfield J.F."/>
        </authorList>
    </citation>
    <scope>NUCLEOTIDE SEQUENCE [LARGE SCALE GENOMIC DNA]</scope>
</reference>
<dbReference type="InterPro" id="IPR011098">
    <property type="entry name" value="G5_dom"/>
</dbReference>
<dbReference type="GO" id="GO:0004553">
    <property type="term" value="F:hydrolase activity, hydrolyzing O-glycosyl compounds"/>
    <property type="evidence" value="ECO:0007669"/>
    <property type="project" value="InterPro"/>
</dbReference>
<evidence type="ECO:0000256" key="1">
    <source>
        <dbReference type="ARBA" id="ARBA00022729"/>
    </source>
</evidence>
<dbReference type="Pfam" id="PF06725">
    <property type="entry name" value="3D"/>
    <property type="match status" value="1"/>
</dbReference>
<dbReference type="InterPro" id="IPR036908">
    <property type="entry name" value="RlpA-like_sf"/>
</dbReference>
<dbReference type="CDD" id="cd22786">
    <property type="entry name" value="DPBB_YuiC-like"/>
    <property type="match status" value="1"/>
</dbReference>
<evidence type="ECO:0000313" key="4">
    <source>
        <dbReference type="Proteomes" id="UP000053326"/>
    </source>
</evidence>
<keyword evidence="1" id="KW-0732">Signal</keyword>
<dbReference type="SUPFAM" id="SSF50685">
    <property type="entry name" value="Barwin-like endoglucanases"/>
    <property type="match status" value="1"/>
</dbReference>
<dbReference type="InterPro" id="IPR051933">
    <property type="entry name" value="Resuscitation_pf_RpfB"/>
</dbReference>
<evidence type="ECO:0000313" key="3">
    <source>
        <dbReference type="EMBL" id="KUK36225.1"/>
    </source>
</evidence>
<proteinExistence type="predicted"/>
<dbReference type="Gene3D" id="2.40.40.10">
    <property type="entry name" value="RlpA-like domain"/>
    <property type="match status" value="1"/>
</dbReference>
<dbReference type="Pfam" id="PF07501">
    <property type="entry name" value="G5"/>
    <property type="match status" value="1"/>
</dbReference>
<dbReference type="Proteomes" id="UP000053326">
    <property type="component" value="Unassembled WGS sequence"/>
</dbReference>
<dbReference type="InterPro" id="IPR010611">
    <property type="entry name" value="3D_dom"/>
</dbReference>
<organism evidence="3 4">
    <name type="scientific">Thermacetogenium phaeum</name>
    <dbReference type="NCBI Taxonomy" id="85874"/>
    <lineage>
        <taxon>Bacteria</taxon>
        <taxon>Bacillati</taxon>
        <taxon>Bacillota</taxon>
        <taxon>Clostridia</taxon>
        <taxon>Thermoanaerobacterales</taxon>
        <taxon>Thermoanaerobacteraceae</taxon>
        <taxon>Thermacetogenium</taxon>
    </lineage>
</organism>
<feature type="domain" description="G5" evidence="2">
    <location>
        <begin position="146"/>
        <end position="226"/>
    </location>
</feature>